<dbReference type="OrthoDB" id="6402251at2"/>
<name>A0A502L5H0_9GAMM</name>
<gene>
    <name evidence="2" type="ORF">EPA86_00040</name>
</gene>
<evidence type="ECO:0000313" key="3">
    <source>
        <dbReference type="Proteomes" id="UP000315303"/>
    </source>
</evidence>
<protein>
    <recommendedName>
        <fullName evidence="4">DUF2846 domain-containing protein</fullName>
    </recommendedName>
</protein>
<accession>A0A502L5H0</accession>
<proteinExistence type="predicted"/>
<evidence type="ECO:0000256" key="1">
    <source>
        <dbReference type="SAM" id="SignalP"/>
    </source>
</evidence>
<feature type="chain" id="PRO_5021318059" description="DUF2846 domain-containing protein" evidence="1">
    <location>
        <begin position="27"/>
        <end position="154"/>
    </location>
</feature>
<keyword evidence="1" id="KW-0732">Signal</keyword>
<evidence type="ECO:0000313" key="2">
    <source>
        <dbReference type="EMBL" id="TPH19158.1"/>
    </source>
</evidence>
<keyword evidence="3" id="KW-1185">Reference proteome</keyword>
<reference evidence="2 3" key="1">
    <citation type="submission" date="2019-01" db="EMBL/GenBank/DDBJ databases">
        <title>Litorilituus lipolytica sp. nov., isolated from intertidal sand of the Yellow Sea in China.</title>
        <authorList>
            <person name="Liu A."/>
        </authorList>
    </citation>
    <scope>NUCLEOTIDE SEQUENCE [LARGE SCALE GENOMIC DNA]</scope>
    <source>
        <strain evidence="2 3">RZ04</strain>
    </source>
</reference>
<evidence type="ECO:0008006" key="4">
    <source>
        <dbReference type="Google" id="ProtNLM"/>
    </source>
</evidence>
<dbReference type="RefSeq" id="WP_140600648.1">
    <property type="nucleotide sequence ID" value="NZ_SAWY01000001.1"/>
</dbReference>
<sequence>MKNTLLRKCLTGLSLIGLVVATSANAGNKVDGDEQVNAKGECGVITLYNKPPATKDIHFASINSIDGVTTSMESGSFTLTPGKHIIRVIEHVRENSITRRRGEAKNYHIIEFQVEANKKYALGAKYNRKNRNKFKTGEYWTPVVWKTTDVECKL</sequence>
<feature type="signal peptide" evidence="1">
    <location>
        <begin position="1"/>
        <end position="26"/>
    </location>
</feature>
<comment type="caution">
    <text evidence="2">The sequence shown here is derived from an EMBL/GenBank/DDBJ whole genome shotgun (WGS) entry which is preliminary data.</text>
</comment>
<dbReference type="Proteomes" id="UP000315303">
    <property type="component" value="Unassembled WGS sequence"/>
</dbReference>
<dbReference type="EMBL" id="SAWY01000001">
    <property type="protein sequence ID" value="TPH19158.1"/>
    <property type="molecule type" value="Genomic_DNA"/>
</dbReference>
<organism evidence="2 3">
    <name type="scientific">Litorilituus lipolyticus</name>
    <dbReference type="NCBI Taxonomy" id="2491017"/>
    <lineage>
        <taxon>Bacteria</taxon>
        <taxon>Pseudomonadati</taxon>
        <taxon>Pseudomonadota</taxon>
        <taxon>Gammaproteobacteria</taxon>
        <taxon>Alteromonadales</taxon>
        <taxon>Colwelliaceae</taxon>
        <taxon>Litorilituus</taxon>
    </lineage>
</organism>
<dbReference type="AlphaFoldDB" id="A0A502L5H0"/>